<comment type="caution">
    <text evidence="2">The sequence shown here is derived from an EMBL/GenBank/DDBJ whole genome shotgun (WGS) entry which is preliminary data.</text>
</comment>
<evidence type="ECO:0000313" key="2">
    <source>
        <dbReference type="EMBL" id="KAK9855111.1"/>
    </source>
</evidence>
<sequence length="132" mass="14354">MAATSEYQRLNSFLSQSRRNPEQRQEATKHIKEPDVNEVLNIARNSLIGSSAVFAGLIAIPFAPNFNQLENGSEKFYMAALVLQLCAVACFLSTSIVAVVGGEEAFWQLARPALFTGFGCFASALSITGLRH</sequence>
<dbReference type="AlphaFoldDB" id="A0AAW1SRN8"/>
<accession>A0AAW1SRN8</accession>
<evidence type="ECO:0008006" key="4">
    <source>
        <dbReference type="Google" id="ProtNLM"/>
    </source>
</evidence>
<keyword evidence="3" id="KW-1185">Reference proteome</keyword>
<evidence type="ECO:0000313" key="3">
    <source>
        <dbReference type="Proteomes" id="UP001485043"/>
    </source>
</evidence>
<feature type="transmembrane region" description="Helical" evidence="1">
    <location>
        <begin position="76"/>
        <end position="100"/>
    </location>
</feature>
<keyword evidence="1" id="KW-0472">Membrane</keyword>
<dbReference type="Proteomes" id="UP001485043">
    <property type="component" value="Unassembled WGS sequence"/>
</dbReference>
<keyword evidence="1" id="KW-0812">Transmembrane</keyword>
<proteinExistence type="predicted"/>
<keyword evidence="1" id="KW-1133">Transmembrane helix</keyword>
<feature type="transmembrane region" description="Helical" evidence="1">
    <location>
        <begin position="112"/>
        <end position="130"/>
    </location>
</feature>
<protein>
    <recommendedName>
        <fullName evidence="4">PGG domain-containing protein</fullName>
    </recommendedName>
</protein>
<name>A0AAW1SRN8_9CHLO</name>
<evidence type="ECO:0000256" key="1">
    <source>
        <dbReference type="SAM" id="Phobius"/>
    </source>
</evidence>
<gene>
    <name evidence="2" type="ORF">WJX84_000983</name>
</gene>
<dbReference type="EMBL" id="JALJOV010001078">
    <property type="protein sequence ID" value="KAK9855111.1"/>
    <property type="molecule type" value="Genomic_DNA"/>
</dbReference>
<feature type="transmembrane region" description="Helical" evidence="1">
    <location>
        <begin position="42"/>
        <end position="64"/>
    </location>
</feature>
<reference evidence="2 3" key="1">
    <citation type="journal article" date="2024" name="Nat. Commun.">
        <title>Phylogenomics reveals the evolutionary origins of lichenization in chlorophyte algae.</title>
        <authorList>
            <person name="Puginier C."/>
            <person name="Libourel C."/>
            <person name="Otte J."/>
            <person name="Skaloud P."/>
            <person name="Haon M."/>
            <person name="Grisel S."/>
            <person name="Petersen M."/>
            <person name="Berrin J.G."/>
            <person name="Delaux P.M."/>
            <person name="Dal Grande F."/>
            <person name="Keller J."/>
        </authorList>
    </citation>
    <scope>NUCLEOTIDE SEQUENCE [LARGE SCALE GENOMIC DNA]</scope>
    <source>
        <strain evidence="2 3">SAG 2523</strain>
    </source>
</reference>
<organism evidence="2 3">
    <name type="scientific">Apatococcus fuscideae</name>
    <dbReference type="NCBI Taxonomy" id="2026836"/>
    <lineage>
        <taxon>Eukaryota</taxon>
        <taxon>Viridiplantae</taxon>
        <taxon>Chlorophyta</taxon>
        <taxon>core chlorophytes</taxon>
        <taxon>Trebouxiophyceae</taxon>
        <taxon>Chlorellales</taxon>
        <taxon>Chlorellaceae</taxon>
        <taxon>Apatococcus</taxon>
    </lineage>
</organism>
<dbReference type="InterPro" id="IPR046291">
    <property type="entry name" value="DUF6328"/>
</dbReference>
<dbReference type="Pfam" id="PF19853">
    <property type="entry name" value="DUF6328"/>
    <property type="match status" value="1"/>
</dbReference>